<feature type="chain" id="PRO_5040783611" description="YD repeat-containing protein" evidence="1">
    <location>
        <begin position="21"/>
        <end position="284"/>
    </location>
</feature>
<reference evidence="2" key="1">
    <citation type="submission" date="2023-02" db="EMBL/GenBank/DDBJ databases">
        <title>Tahibacter soli sp. nov. isolated from soil.</title>
        <authorList>
            <person name="Baek J.H."/>
            <person name="Lee J.K."/>
            <person name="Choi D.G."/>
            <person name="Jeon C.O."/>
        </authorList>
    </citation>
    <scope>NUCLEOTIDE SEQUENCE</scope>
    <source>
        <strain evidence="2">BL</strain>
    </source>
</reference>
<dbReference type="EMBL" id="JAOVZO020000017">
    <property type="protein sequence ID" value="MDC8013241.1"/>
    <property type="molecule type" value="Genomic_DNA"/>
</dbReference>
<dbReference type="RefSeq" id="WP_263545452.1">
    <property type="nucleotide sequence ID" value="NZ_JAOVZO020000017.1"/>
</dbReference>
<name>A0A9X4BHT0_9GAMM</name>
<keyword evidence="1" id="KW-0732">Signal</keyword>
<protein>
    <recommendedName>
        <fullName evidence="4">YD repeat-containing protein</fullName>
    </recommendedName>
</protein>
<evidence type="ECO:0008006" key="4">
    <source>
        <dbReference type="Google" id="ProtNLM"/>
    </source>
</evidence>
<organism evidence="2 3">
    <name type="scientific">Tahibacter soli</name>
    <dbReference type="NCBI Taxonomy" id="2983605"/>
    <lineage>
        <taxon>Bacteria</taxon>
        <taxon>Pseudomonadati</taxon>
        <taxon>Pseudomonadota</taxon>
        <taxon>Gammaproteobacteria</taxon>
        <taxon>Lysobacterales</taxon>
        <taxon>Rhodanobacteraceae</taxon>
        <taxon>Tahibacter</taxon>
    </lineage>
</organism>
<sequence>MNVRIATLFALALFPFWSLAQPGGTPQHTVTGNVVGHGTVEPPSLVVDEGATATFAIAADPGYRLGGVDMGSCGVHDNGDGTWTTDIILGDCGITATFVLSADDVVMQGDFDADIVRADDYDVPIQNAILGTSFNWITGEHCAGTSGAPCSSDFQLRPAASFPVQTRVYLVFRFPMSTPADAYGIVTDVEGEDGVSVPLQSGDTVGPEKAYGYPTSAAGSAAWRSAAGFDGYVGFRIFNPQSGRTNYGYARLTTSGSSQPSVSGFPASIVSYAYDRRGNAVEIP</sequence>
<evidence type="ECO:0000313" key="2">
    <source>
        <dbReference type="EMBL" id="MDC8013241.1"/>
    </source>
</evidence>
<evidence type="ECO:0000313" key="3">
    <source>
        <dbReference type="Proteomes" id="UP001139971"/>
    </source>
</evidence>
<dbReference type="Proteomes" id="UP001139971">
    <property type="component" value="Unassembled WGS sequence"/>
</dbReference>
<comment type="caution">
    <text evidence="2">The sequence shown here is derived from an EMBL/GenBank/DDBJ whole genome shotgun (WGS) entry which is preliminary data.</text>
</comment>
<accession>A0A9X4BHT0</accession>
<evidence type="ECO:0000256" key="1">
    <source>
        <dbReference type="SAM" id="SignalP"/>
    </source>
</evidence>
<dbReference type="AlphaFoldDB" id="A0A9X4BHT0"/>
<keyword evidence="3" id="KW-1185">Reference proteome</keyword>
<proteinExistence type="predicted"/>
<feature type="signal peptide" evidence="1">
    <location>
        <begin position="1"/>
        <end position="20"/>
    </location>
</feature>
<gene>
    <name evidence="2" type="ORF">OD750_011895</name>
</gene>